<evidence type="ECO:0000256" key="1">
    <source>
        <dbReference type="SAM" id="Phobius"/>
    </source>
</evidence>
<sequence length="192" mass="20235">MTATALRAETRSDTFWLRLTLVGLALAVLGLLMMGLTMLLGPEASGGPFRHASDDVLTAAALPHGLGLFLAVLGVHRLQRGRDGVLGRAGVWVYGVCVAELIIQCMASLAARSELIWGPVYPLCAFGLMVGLALLCAGSWRVGLVPTWMLALWPPLGLLGSFLAVGPVPLVFAVFLVVLGVVLPTRLRAQAL</sequence>
<dbReference type="STRING" id="1194083.BN12_90021"/>
<protein>
    <recommendedName>
        <fullName evidence="4">Integral membrane protein</fullName>
    </recommendedName>
</protein>
<comment type="caution">
    <text evidence="2">The sequence shown here is derived from an EMBL/GenBank/DDBJ whole genome shotgun (WGS) entry which is preliminary data.</text>
</comment>
<accession>A0A077M3I3</accession>
<proteinExistence type="predicted"/>
<keyword evidence="3" id="KW-1185">Reference proteome</keyword>
<evidence type="ECO:0008006" key="4">
    <source>
        <dbReference type="Google" id="ProtNLM"/>
    </source>
</evidence>
<dbReference type="Proteomes" id="UP000035721">
    <property type="component" value="Unassembled WGS sequence"/>
</dbReference>
<feature type="transmembrane region" description="Helical" evidence="1">
    <location>
        <begin position="123"/>
        <end position="142"/>
    </location>
</feature>
<reference evidence="2 3" key="1">
    <citation type="journal article" date="2013" name="ISME J.">
        <title>A metabolic model for members of the genus Tetrasphaera involved in enhanced biological phosphorus removal.</title>
        <authorList>
            <person name="Kristiansen R."/>
            <person name="Nguyen H.T.T."/>
            <person name="Saunders A.M."/>
            <person name="Nielsen J.L."/>
            <person name="Wimmer R."/>
            <person name="Le V.Q."/>
            <person name="McIlroy S.J."/>
            <person name="Petrovski S."/>
            <person name="Seviour R.J."/>
            <person name="Calteau A."/>
            <person name="Nielsen K.L."/>
            <person name="Nielsen P.H."/>
        </authorList>
    </citation>
    <scope>NUCLEOTIDE SEQUENCE [LARGE SCALE GENOMIC DNA]</scope>
    <source>
        <strain evidence="2 3">T1-X7</strain>
    </source>
</reference>
<feature type="transmembrane region" description="Helical" evidence="1">
    <location>
        <begin position="56"/>
        <end position="79"/>
    </location>
</feature>
<feature type="transmembrane region" description="Helical" evidence="1">
    <location>
        <begin position="91"/>
        <end position="111"/>
    </location>
</feature>
<keyword evidence="1" id="KW-0812">Transmembrane</keyword>
<name>A0A077M3I3_9MICO</name>
<dbReference type="OrthoDB" id="5191591at2"/>
<dbReference type="EMBL" id="CAJB01000425">
    <property type="protein sequence ID" value="CCH80366.1"/>
    <property type="molecule type" value="Genomic_DNA"/>
</dbReference>
<keyword evidence="1" id="KW-1133">Transmembrane helix</keyword>
<dbReference type="AlphaFoldDB" id="A0A077M3I3"/>
<gene>
    <name evidence="2" type="ORF">BN12_90021</name>
</gene>
<feature type="transmembrane region" description="Helical" evidence="1">
    <location>
        <begin position="15"/>
        <end position="36"/>
    </location>
</feature>
<organism evidence="2 3">
    <name type="scientific">Nostocoides japonicum T1-X7</name>
    <dbReference type="NCBI Taxonomy" id="1194083"/>
    <lineage>
        <taxon>Bacteria</taxon>
        <taxon>Bacillati</taxon>
        <taxon>Actinomycetota</taxon>
        <taxon>Actinomycetes</taxon>
        <taxon>Micrococcales</taxon>
        <taxon>Intrasporangiaceae</taxon>
        <taxon>Nostocoides</taxon>
    </lineage>
</organism>
<evidence type="ECO:0000313" key="2">
    <source>
        <dbReference type="EMBL" id="CCH80366.1"/>
    </source>
</evidence>
<feature type="transmembrane region" description="Helical" evidence="1">
    <location>
        <begin position="162"/>
        <end position="183"/>
    </location>
</feature>
<keyword evidence="1" id="KW-0472">Membrane</keyword>
<dbReference type="RefSeq" id="WP_048549853.1">
    <property type="nucleotide sequence ID" value="NZ_HF570958.1"/>
</dbReference>
<evidence type="ECO:0000313" key="3">
    <source>
        <dbReference type="Proteomes" id="UP000035721"/>
    </source>
</evidence>